<dbReference type="Proteomes" id="UP001139263">
    <property type="component" value="Unassembled WGS sequence"/>
</dbReference>
<protein>
    <submittedName>
        <fullName evidence="1">Uncharacterized protein</fullName>
    </submittedName>
</protein>
<accession>A0A9X2AE45</accession>
<evidence type="ECO:0000313" key="1">
    <source>
        <dbReference type="EMBL" id="MCI0182952.1"/>
    </source>
</evidence>
<evidence type="ECO:0000313" key="2">
    <source>
        <dbReference type="Proteomes" id="UP001139263"/>
    </source>
</evidence>
<dbReference type="AlphaFoldDB" id="A0A9X2AE45"/>
<organism evidence="1 2">
    <name type="scientific">Sulfoacidibacillus ferrooxidans</name>
    <dbReference type="NCBI Taxonomy" id="2005001"/>
    <lineage>
        <taxon>Bacteria</taxon>
        <taxon>Bacillati</taxon>
        <taxon>Bacillota</taxon>
        <taxon>Bacilli</taxon>
        <taxon>Bacillales</taxon>
        <taxon>Alicyclobacillaceae</taxon>
        <taxon>Sulfoacidibacillus</taxon>
    </lineage>
</organism>
<name>A0A9X2AE45_9BACL</name>
<reference evidence="1" key="1">
    <citation type="submission" date="2022-03" db="EMBL/GenBank/DDBJ databases">
        <title>Draft Genome Sequence of Firmicute Strain S0AB, a Heterotrophic Iron/Sulfur-Oxidizing Extreme Acidophile.</title>
        <authorList>
            <person name="Vergara E."/>
            <person name="Pakostova E."/>
            <person name="Johnson D.B."/>
            <person name="Holmes D.S."/>
        </authorList>
    </citation>
    <scope>NUCLEOTIDE SEQUENCE</scope>
    <source>
        <strain evidence="1">S0AB</strain>
    </source>
</reference>
<dbReference type="EMBL" id="JALBUF010000002">
    <property type="protein sequence ID" value="MCI0182952.1"/>
    <property type="molecule type" value="Genomic_DNA"/>
</dbReference>
<keyword evidence="2" id="KW-1185">Reference proteome</keyword>
<gene>
    <name evidence="1" type="ORF">MM817_01221</name>
</gene>
<comment type="caution">
    <text evidence="1">The sequence shown here is derived from an EMBL/GenBank/DDBJ whole genome shotgun (WGS) entry which is preliminary data.</text>
</comment>
<proteinExistence type="predicted"/>
<sequence>MNTQLFTANQGLFGMGLEVLRLFFKKIAILIKV</sequence>